<gene>
    <name evidence="3" type="ORF">P8C59_006764</name>
</gene>
<reference evidence="3" key="1">
    <citation type="journal article" date="2023" name="Mol. Plant Microbe Interact.">
        <title>Elucidating the Obligate Nature and Biological Capacity of an Invasive Fungal Corn Pathogen.</title>
        <authorList>
            <person name="MacCready J.S."/>
            <person name="Roggenkamp E.M."/>
            <person name="Gdanetz K."/>
            <person name="Chilvers M.I."/>
        </authorList>
    </citation>
    <scope>NUCLEOTIDE SEQUENCE</scope>
    <source>
        <strain evidence="3">PM02</strain>
    </source>
</reference>
<protein>
    <recommendedName>
        <fullName evidence="2">Ubiquitin-like domain-containing protein</fullName>
    </recommendedName>
</protein>
<evidence type="ECO:0000313" key="3">
    <source>
        <dbReference type="EMBL" id="KAK2072407.1"/>
    </source>
</evidence>
<feature type="compositionally biased region" description="Basic and acidic residues" evidence="1">
    <location>
        <begin position="57"/>
        <end position="67"/>
    </location>
</feature>
<evidence type="ECO:0000256" key="1">
    <source>
        <dbReference type="SAM" id="MobiDB-lite"/>
    </source>
</evidence>
<keyword evidence="4" id="KW-1185">Reference proteome</keyword>
<sequence>MGCCISRPTGPNSPYPGITAGSASARAINEPPHAQAADHTLEPLPSPALGPRRARAHDHDHDHDHHHGQPLAQHINKPLRRHVWAGRRSPPWSALALDRERTDFFDTRVAGRPEVWQTLRAALEVLWVADRALSIRVQQQQQQQQQQPPPQQQQQQTPQEEALVLDVEDPAVALATAQSILSAADVTLPTGDLAQGAYDALGNYYALPEHVVSDPTNLVGLLTPGPDSPREETKADLTDGEDATDDVDACPAADAVRKREAKGKAVVVGRDQITVRARLSEGSQDVTVTVATEETVRTIARHVAREARLSGHKQVRIAYMGKILKEGSPLPAQGWKHGHMLNALVLSR</sequence>
<dbReference type="InterPro" id="IPR029071">
    <property type="entry name" value="Ubiquitin-like_domsf"/>
</dbReference>
<feature type="domain" description="Ubiquitin-like" evidence="2">
    <location>
        <begin position="273"/>
        <end position="348"/>
    </location>
</feature>
<dbReference type="Gene3D" id="1.20.225.20">
    <property type="entry name" value="Ub domain-containing protein, DC-UbP/UBTD2, N-terminal domain"/>
    <property type="match status" value="1"/>
</dbReference>
<evidence type="ECO:0000313" key="4">
    <source>
        <dbReference type="Proteomes" id="UP001217918"/>
    </source>
</evidence>
<accession>A0AAD9MDJ4</accession>
<comment type="caution">
    <text evidence="3">The sequence shown here is derived from an EMBL/GenBank/DDBJ whole genome shotgun (WGS) entry which is preliminary data.</text>
</comment>
<dbReference type="InterPro" id="IPR039869">
    <property type="entry name" value="UBTD1/2"/>
</dbReference>
<feature type="compositionally biased region" description="Basic and acidic residues" evidence="1">
    <location>
        <begin position="228"/>
        <end position="237"/>
    </location>
</feature>
<feature type="region of interest" description="Disordered" evidence="1">
    <location>
        <begin position="140"/>
        <end position="160"/>
    </location>
</feature>
<evidence type="ECO:0000259" key="2">
    <source>
        <dbReference type="PROSITE" id="PS50053"/>
    </source>
</evidence>
<dbReference type="EMBL" id="JAQQPM010000006">
    <property type="protein sequence ID" value="KAK2072407.1"/>
    <property type="molecule type" value="Genomic_DNA"/>
</dbReference>
<dbReference type="PANTHER" id="PTHR13609">
    <property type="entry name" value="UBIQUITIN DOMAIN CONTAINING 1 PROTEIN-RELATED"/>
    <property type="match status" value="1"/>
</dbReference>
<feature type="region of interest" description="Disordered" evidence="1">
    <location>
        <begin position="224"/>
        <end position="247"/>
    </location>
</feature>
<dbReference type="Pfam" id="PF16455">
    <property type="entry name" value="UBD"/>
    <property type="match status" value="2"/>
</dbReference>
<dbReference type="SUPFAM" id="SSF54236">
    <property type="entry name" value="Ubiquitin-like"/>
    <property type="match status" value="1"/>
</dbReference>
<dbReference type="InterPro" id="IPR000626">
    <property type="entry name" value="Ubiquitin-like_dom"/>
</dbReference>
<dbReference type="AlphaFoldDB" id="A0AAD9MDJ4"/>
<feature type="compositionally biased region" description="Acidic residues" evidence="1">
    <location>
        <begin position="238"/>
        <end position="247"/>
    </location>
</feature>
<dbReference type="InterPro" id="IPR032752">
    <property type="entry name" value="DC-UbP/UBTD2_N"/>
</dbReference>
<feature type="compositionally biased region" description="Low complexity" evidence="1">
    <location>
        <begin position="140"/>
        <end position="159"/>
    </location>
</feature>
<dbReference type="Proteomes" id="UP001217918">
    <property type="component" value="Unassembled WGS sequence"/>
</dbReference>
<feature type="region of interest" description="Disordered" evidence="1">
    <location>
        <begin position="1"/>
        <end position="73"/>
    </location>
</feature>
<dbReference type="PROSITE" id="PS50053">
    <property type="entry name" value="UBIQUITIN_2"/>
    <property type="match status" value="1"/>
</dbReference>
<proteinExistence type="predicted"/>
<dbReference type="InterPro" id="IPR038169">
    <property type="entry name" value="DC-UbP/UBTD2_N_sf"/>
</dbReference>
<name>A0AAD9MDJ4_9PEZI</name>
<organism evidence="3 4">
    <name type="scientific">Phyllachora maydis</name>
    <dbReference type="NCBI Taxonomy" id="1825666"/>
    <lineage>
        <taxon>Eukaryota</taxon>
        <taxon>Fungi</taxon>
        <taxon>Dikarya</taxon>
        <taxon>Ascomycota</taxon>
        <taxon>Pezizomycotina</taxon>
        <taxon>Sordariomycetes</taxon>
        <taxon>Sordariomycetidae</taxon>
        <taxon>Phyllachorales</taxon>
        <taxon>Phyllachoraceae</taxon>
        <taxon>Phyllachora</taxon>
    </lineage>
</organism>